<dbReference type="CDD" id="cd06223">
    <property type="entry name" value="PRTases_typeI"/>
    <property type="match status" value="1"/>
</dbReference>
<organism evidence="4 5">
    <name type="scientific">Rhodovibrio sodomensis</name>
    <dbReference type="NCBI Taxonomy" id="1088"/>
    <lineage>
        <taxon>Bacteria</taxon>
        <taxon>Pseudomonadati</taxon>
        <taxon>Pseudomonadota</taxon>
        <taxon>Alphaproteobacteria</taxon>
        <taxon>Rhodospirillales</taxon>
        <taxon>Rhodovibrionaceae</taxon>
        <taxon>Rhodovibrio</taxon>
    </lineage>
</organism>
<dbReference type="Pfam" id="PF18912">
    <property type="entry name" value="DZR_2"/>
    <property type="match status" value="1"/>
</dbReference>
<keyword evidence="5" id="KW-1185">Reference proteome</keyword>
<dbReference type="PANTHER" id="PTHR47505">
    <property type="entry name" value="DNA UTILIZATION PROTEIN YHGH"/>
    <property type="match status" value="1"/>
</dbReference>
<protein>
    <submittedName>
        <fullName evidence="4">Amidophosphoribosyltransferase</fullName>
    </submittedName>
</protein>
<dbReference type="InterPro" id="IPR029057">
    <property type="entry name" value="PRTase-like"/>
</dbReference>
<comment type="caution">
    <text evidence="4">The sequence shown here is derived from an EMBL/GenBank/DDBJ whole genome shotgun (WGS) entry which is preliminary data.</text>
</comment>
<dbReference type="InterPro" id="IPR044005">
    <property type="entry name" value="DZR_2"/>
</dbReference>
<gene>
    <name evidence="4" type="ORF">CKO28_08025</name>
</gene>
<name>A0ABS1DCX7_9PROT</name>
<sequence length="260" mass="27122">MPVTGTRAPAAWVRAAGRSVLDALLPPRCLACGGPVGAPGTLCPACWEGVAFLGPPLCAACGFPFELAPEAGDAGGTLCGACHVDPPPYARARAVMAYDDGSRGLVLGFKHADRTEAAPAFAHWMARAGHELLADADVIAPVPLHRWRLLARRYNQSALLANQLGRVASVPVVPDLLLRRRNTPSQGHLSRAGRGRNVAGAFAVHPGRAGRVRGRSVLLVDDVLTTGATVAACTRVLKRAGARQVDVLTLARVVRPAAPD</sequence>
<comment type="similarity">
    <text evidence="1">Belongs to the ComF/GntX family.</text>
</comment>
<dbReference type="Gene3D" id="3.40.50.2020">
    <property type="match status" value="1"/>
</dbReference>
<proteinExistence type="inferred from homology"/>
<dbReference type="SUPFAM" id="SSF53271">
    <property type="entry name" value="PRTase-like"/>
    <property type="match status" value="1"/>
</dbReference>
<dbReference type="Proteomes" id="UP001296873">
    <property type="component" value="Unassembled WGS sequence"/>
</dbReference>
<evidence type="ECO:0000259" key="3">
    <source>
        <dbReference type="Pfam" id="PF18912"/>
    </source>
</evidence>
<dbReference type="Pfam" id="PF00156">
    <property type="entry name" value="Pribosyltran"/>
    <property type="match status" value="1"/>
</dbReference>
<feature type="domain" description="Double zinc ribbon" evidence="3">
    <location>
        <begin position="20"/>
        <end position="82"/>
    </location>
</feature>
<dbReference type="InterPro" id="IPR051910">
    <property type="entry name" value="ComF/GntX_DNA_util-trans"/>
</dbReference>
<accession>A0ABS1DCX7</accession>
<feature type="domain" description="Phosphoribosyltransferase" evidence="2">
    <location>
        <begin position="159"/>
        <end position="252"/>
    </location>
</feature>
<evidence type="ECO:0000313" key="5">
    <source>
        <dbReference type="Proteomes" id="UP001296873"/>
    </source>
</evidence>
<dbReference type="EMBL" id="NRRL01000015">
    <property type="protein sequence ID" value="MBK1667982.1"/>
    <property type="molecule type" value="Genomic_DNA"/>
</dbReference>
<evidence type="ECO:0000259" key="2">
    <source>
        <dbReference type="Pfam" id="PF00156"/>
    </source>
</evidence>
<evidence type="ECO:0000313" key="4">
    <source>
        <dbReference type="EMBL" id="MBK1667982.1"/>
    </source>
</evidence>
<dbReference type="InterPro" id="IPR000836">
    <property type="entry name" value="PRTase_dom"/>
</dbReference>
<evidence type="ECO:0000256" key="1">
    <source>
        <dbReference type="ARBA" id="ARBA00008007"/>
    </source>
</evidence>
<reference evidence="4 5" key="1">
    <citation type="journal article" date="2020" name="Microorganisms">
        <title>Osmotic Adaptation and Compatible Solute Biosynthesis of Phototrophic Bacteria as Revealed from Genome Analyses.</title>
        <authorList>
            <person name="Imhoff J.F."/>
            <person name="Rahn T."/>
            <person name="Kunzel S."/>
            <person name="Keller A."/>
            <person name="Neulinger S.C."/>
        </authorList>
    </citation>
    <scope>NUCLEOTIDE SEQUENCE [LARGE SCALE GENOMIC DNA]</scope>
    <source>
        <strain evidence="4 5">DSM 9895</strain>
    </source>
</reference>
<dbReference type="PANTHER" id="PTHR47505:SF1">
    <property type="entry name" value="DNA UTILIZATION PROTEIN YHGH"/>
    <property type="match status" value="1"/>
</dbReference>